<evidence type="ECO:0000313" key="7">
    <source>
        <dbReference type="EMBL" id="MFC5293497.1"/>
    </source>
</evidence>
<evidence type="ECO:0000313" key="8">
    <source>
        <dbReference type="Proteomes" id="UP001595976"/>
    </source>
</evidence>
<proteinExistence type="inferred from homology"/>
<reference evidence="8" key="1">
    <citation type="journal article" date="2019" name="Int. J. Syst. Evol. Microbiol.">
        <title>The Global Catalogue of Microorganisms (GCM) 10K type strain sequencing project: providing services to taxonomists for standard genome sequencing and annotation.</title>
        <authorList>
            <consortium name="The Broad Institute Genomics Platform"/>
            <consortium name="The Broad Institute Genome Sequencing Center for Infectious Disease"/>
            <person name="Wu L."/>
            <person name="Ma J."/>
        </authorList>
    </citation>
    <scope>NUCLEOTIDE SEQUENCE [LARGE SCALE GENOMIC DNA]</scope>
    <source>
        <strain evidence="8">CGMCC 1.15643</strain>
    </source>
</reference>
<dbReference type="InterPro" id="IPR028082">
    <property type="entry name" value="Peripla_BP_I"/>
</dbReference>
<keyword evidence="3 5" id="KW-0732">Signal</keyword>
<dbReference type="InterPro" id="IPR000709">
    <property type="entry name" value="Leu_Ile_Val-bd"/>
</dbReference>
<evidence type="ECO:0000259" key="6">
    <source>
        <dbReference type="Pfam" id="PF13458"/>
    </source>
</evidence>
<dbReference type="SUPFAM" id="SSF53822">
    <property type="entry name" value="Periplasmic binding protein-like I"/>
    <property type="match status" value="1"/>
</dbReference>
<feature type="chain" id="PRO_5046989552" evidence="5">
    <location>
        <begin position="28"/>
        <end position="410"/>
    </location>
</feature>
<evidence type="ECO:0000256" key="2">
    <source>
        <dbReference type="ARBA" id="ARBA00022448"/>
    </source>
</evidence>
<dbReference type="PANTHER" id="PTHR30483">
    <property type="entry name" value="LEUCINE-SPECIFIC-BINDING PROTEIN"/>
    <property type="match status" value="1"/>
</dbReference>
<dbReference type="PANTHER" id="PTHR30483:SF37">
    <property type="entry name" value="ABC TRANSPORTER SUBSTRATE-BINDING PROTEIN"/>
    <property type="match status" value="1"/>
</dbReference>
<keyword evidence="2" id="KW-0813">Transport</keyword>
<feature type="signal peptide" evidence="5">
    <location>
        <begin position="1"/>
        <end position="27"/>
    </location>
</feature>
<dbReference type="Gene3D" id="3.40.50.2300">
    <property type="match status" value="2"/>
</dbReference>
<dbReference type="InterPro" id="IPR028081">
    <property type="entry name" value="Leu-bd"/>
</dbReference>
<accession>A0ABW0F2W0</accession>
<dbReference type="EMBL" id="JBHSLI010000004">
    <property type="protein sequence ID" value="MFC5293497.1"/>
    <property type="molecule type" value="Genomic_DNA"/>
</dbReference>
<dbReference type="PRINTS" id="PR00337">
    <property type="entry name" value="LEUILEVALBP"/>
</dbReference>
<protein>
    <submittedName>
        <fullName evidence="7">ABC transporter substrate-binding protein</fullName>
    </submittedName>
</protein>
<dbReference type="Proteomes" id="UP001595976">
    <property type="component" value="Unassembled WGS sequence"/>
</dbReference>
<feature type="domain" description="Leucine-binding protein" evidence="6">
    <location>
        <begin position="32"/>
        <end position="390"/>
    </location>
</feature>
<sequence length="410" mass="44346">MKLHTVLLAGAALATGLILSRAEPAWAQQKDVKAALIAPLSGPWARQGELVRSGAETAIEEINEKGGIKALGGAKMQLVIADAGDTTEKAKNAAQRLLSQEPELIGGAGAWLSSFTMAITEVTERAQLPWLTLSYSDQLTDRGFHYIFQLSPTASRQSELTLPTVVDFAEKATGKRPKTVGMISDNTAGAASFAKWVREGGAEKNGLKLVVDEVFTPPLADATALIQRVRSTRPDFLLVIPSNVPDNKLLFEKMNEFRLGKGVVPVVGNSGSLGAPELLKTVGKDLLEGLIVSVGTWSMKGQEEIVARYKKRTNEPWMTQDSLMGYAEMWILKEAVERAGTADRVKVAEEIRKMDLKDGPAALSLPGGIKFDEKGRRVDAPLVLIQWQDGEPKSIAPADRANTKANWPKK</sequence>
<dbReference type="Pfam" id="PF13458">
    <property type="entry name" value="Peripla_BP_6"/>
    <property type="match status" value="1"/>
</dbReference>
<evidence type="ECO:0000256" key="4">
    <source>
        <dbReference type="ARBA" id="ARBA00022970"/>
    </source>
</evidence>
<organism evidence="7 8">
    <name type="scientific">Bosea minatitlanensis</name>
    <dbReference type="NCBI Taxonomy" id="128782"/>
    <lineage>
        <taxon>Bacteria</taxon>
        <taxon>Pseudomonadati</taxon>
        <taxon>Pseudomonadota</taxon>
        <taxon>Alphaproteobacteria</taxon>
        <taxon>Hyphomicrobiales</taxon>
        <taxon>Boseaceae</taxon>
        <taxon>Bosea</taxon>
    </lineage>
</organism>
<evidence type="ECO:0000256" key="1">
    <source>
        <dbReference type="ARBA" id="ARBA00010062"/>
    </source>
</evidence>
<gene>
    <name evidence="7" type="ORF">ACFPK2_10910</name>
</gene>
<dbReference type="RefSeq" id="WP_158443964.1">
    <property type="nucleotide sequence ID" value="NZ_JAOAOS010000013.1"/>
</dbReference>
<comment type="similarity">
    <text evidence="1">Belongs to the leucine-binding protein family.</text>
</comment>
<comment type="caution">
    <text evidence="7">The sequence shown here is derived from an EMBL/GenBank/DDBJ whole genome shotgun (WGS) entry which is preliminary data.</text>
</comment>
<dbReference type="InterPro" id="IPR051010">
    <property type="entry name" value="BCAA_transport"/>
</dbReference>
<dbReference type="CDD" id="cd06340">
    <property type="entry name" value="PBP1_ABC_ligand_binding-like"/>
    <property type="match status" value="1"/>
</dbReference>
<evidence type="ECO:0000256" key="5">
    <source>
        <dbReference type="SAM" id="SignalP"/>
    </source>
</evidence>
<keyword evidence="4" id="KW-0029">Amino-acid transport</keyword>
<name>A0ABW0F2W0_9HYPH</name>
<keyword evidence="8" id="KW-1185">Reference proteome</keyword>
<evidence type="ECO:0000256" key="3">
    <source>
        <dbReference type="ARBA" id="ARBA00022729"/>
    </source>
</evidence>